<accession>A0A375IR50</accession>
<name>A0A375IR50_9BURK</name>
<gene>
    <name evidence="1" type="ORF">CT19425_P30012</name>
</gene>
<sequence length="412" mass="43387">MLAAANHFLCPRSNASVNGPSLVDATKQSIDRVSTCASAHISASKQCIKTRTIGISIPCFYAPISEEARRRRYAWTGALSSRGAAASVAALLAGQGVTHAQKLSKPFRVGALFNGTAVVAGKPNPVLEGLRHGLAQLGYVEGADVIYDARFAEGMLERLPELAVELVGKGVDVIATYGGLATNAARKATTTVPIVASIVADPVAIGVAATLERPGGNITGATNNDPELPSRQFEILLSVIPRLERVAILSDSDIPGIDTNGLAPIERANVAAARTAGMIPQVLKLRGPNPDLEGAFDAMRTGRAQALVALEVPSPLAERKRIAAFATKRLLPTMFWGAAEDSGGLLSYGTSVSANFPRLPAIIDLIFKGAKPADTPFEVVSRRELAINLKTDRELGLTIPPELLKRANRVIE</sequence>
<evidence type="ECO:0000313" key="2">
    <source>
        <dbReference type="Proteomes" id="UP000255505"/>
    </source>
</evidence>
<dbReference type="PANTHER" id="PTHR35271:SF1">
    <property type="entry name" value="ABC TRANSPORTER, SUBSTRATE-BINDING LIPOPROTEIN"/>
    <property type="match status" value="1"/>
</dbReference>
<dbReference type="Gene3D" id="3.40.50.2300">
    <property type="match status" value="2"/>
</dbReference>
<dbReference type="AlphaFoldDB" id="A0A375IR50"/>
<dbReference type="EMBL" id="LT991978">
    <property type="protein sequence ID" value="SPK77163.1"/>
    <property type="molecule type" value="Genomic_DNA"/>
</dbReference>
<dbReference type="Proteomes" id="UP000255505">
    <property type="component" value="Plasmid III"/>
</dbReference>
<dbReference type="CDD" id="cd06325">
    <property type="entry name" value="PBP1_ABC_unchar_transporter"/>
    <property type="match status" value="1"/>
</dbReference>
<protein>
    <recommendedName>
        <fullName evidence="3">ABC transporter substrate-binding protein</fullName>
    </recommendedName>
</protein>
<evidence type="ECO:0000313" key="1">
    <source>
        <dbReference type="EMBL" id="SPK77163.1"/>
    </source>
</evidence>
<dbReference type="InterPro" id="IPR007487">
    <property type="entry name" value="ABC_transpt-TYRBP-like"/>
</dbReference>
<evidence type="ECO:0008006" key="3">
    <source>
        <dbReference type="Google" id="ProtNLM"/>
    </source>
</evidence>
<reference evidence="1 2" key="1">
    <citation type="submission" date="2018-01" db="EMBL/GenBank/DDBJ databases">
        <authorList>
            <person name="Gaut B.S."/>
            <person name="Morton B.R."/>
            <person name="Clegg M.T."/>
            <person name="Duvall M.R."/>
        </authorList>
    </citation>
    <scope>NUCLEOTIDE SEQUENCE [LARGE SCALE GENOMIC DNA]</scope>
    <source>
        <strain evidence="1">Cupriavidus taiwanensis LMG 19425</strain>
        <plasmid evidence="2">Plasmid iii</plasmid>
    </source>
</reference>
<geneLocation type="plasmid" evidence="1">
    <name>III</name>
</geneLocation>
<dbReference type="PANTHER" id="PTHR35271">
    <property type="entry name" value="ABC TRANSPORTER, SUBSTRATE-BINDING LIPOPROTEIN-RELATED"/>
    <property type="match status" value="1"/>
</dbReference>
<dbReference type="Pfam" id="PF04392">
    <property type="entry name" value="ABC_sub_bind"/>
    <property type="match status" value="2"/>
</dbReference>
<keyword evidence="1" id="KW-0614">Plasmid</keyword>
<organism evidence="1 2">
    <name type="scientific">Cupriavidus taiwanensis</name>
    <dbReference type="NCBI Taxonomy" id="164546"/>
    <lineage>
        <taxon>Bacteria</taxon>
        <taxon>Pseudomonadati</taxon>
        <taxon>Pseudomonadota</taxon>
        <taxon>Betaproteobacteria</taxon>
        <taxon>Burkholderiales</taxon>
        <taxon>Burkholderiaceae</taxon>
        <taxon>Cupriavidus</taxon>
    </lineage>
</organism>
<proteinExistence type="predicted"/>